<dbReference type="InterPro" id="IPR025361">
    <property type="entry name" value="DUF4265"/>
</dbReference>
<evidence type="ECO:0000313" key="1">
    <source>
        <dbReference type="EMBL" id="MFF0543828.1"/>
    </source>
</evidence>
<accession>A0ABW6PN79</accession>
<gene>
    <name evidence="1" type="ORF">ACFYTF_13430</name>
</gene>
<name>A0ABW6PN79_9NOCA</name>
<reference evidence="1 2" key="1">
    <citation type="submission" date="2024-10" db="EMBL/GenBank/DDBJ databases">
        <title>The Natural Products Discovery Center: Release of the First 8490 Sequenced Strains for Exploring Actinobacteria Biosynthetic Diversity.</title>
        <authorList>
            <person name="Kalkreuter E."/>
            <person name="Kautsar S.A."/>
            <person name="Yang D."/>
            <person name="Bader C.D."/>
            <person name="Teijaro C.N."/>
            <person name="Fluegel L."/>
            <person name="Davis C.M."/>
            <person name="Simpson J.R."/>
            <person name="Lauterbach L."/>
            <person name="Steele A.D."/>
            <person name="Gui C."/>
            <person name="Meng S."/>
            <person name="Li G."/>
            <person name="Viehrig K."/>
            <person name="Ye F."/>
            <person name="Su P."/>
            <person name="Kiefer A.F."/>
            <person name="Nichols A."/>
            <person name="Cepeda A.J."/>
            <person name="Yan W."/>
            <person name="Fan B."/>
            <person name="Jiang Y."/>
            <person name="Adhikari A."/>
            <person name="Zheng C.-J."/>
            <person name="Schuster L."/>
            <person name="Cowan T.M."/>
            <person name="Smanski M.J."/>
            <person name="Chevrette M.G."/>
            <person name="De Carvalho L.P.S."/>
            <person name="Shen B."/>
        </authorList>
    </citation>
    <scope>NUCLEOTIDE SEQUENCE [LARGE SCALE GENOMIC DNA]</scope>
    <source>
        <strain evidence="1 2">NPDC004045</strain>
    </source>
</reference>
<evidence type="ECO:0000313" key="2">
    <source>
        <dbReference type="Proteomes" id="UP001601444"/>
    </source>
</evidence>
<sequence>MDDDIDYVRVVFRLPQDLSGWHGFGSERLWGVRVDESRVRLDNIPFHARGVAQGDVVAVAADAEGTLWAGEVVEPSGNCTIRVIPAEGCLRGEVRRAVLDAFAPLGVDGEGSRLGLVALNVPAGSDLGEVKATLAQGSADGLWSYDLGAVTERWNRVGPTLAEANPSGPPPADYGLMFPADLAACVYNTVAAGERPALVVVHDGDGDWIIGDGSGDPLGPDTATLLHIQHVTDLDSSVTELAAMPAGKLAWRDAPTDPWTIEDFAYSDEPG</sequence>
<dbReference type="RefSeq" id="WP_387700459.1">
    <property type="nucleotide sequence ID" value="NZ_JBIAMX010000006.1"/>
</dbReference>
<dbReference type="EMBL" id="JBIAMX010000006">
    <property type="protein sequence ID" value="MFF0543828.1"/>
    <property type="molecule type" value="Genomic_DNA"/>
</dbReference>
<proteinExistence type="predicted"/>
<keyword evidence="2" id="KW-1185">Reference proteome</keyword>
<dbReference type="Proteomes" id="UP001601444">
    <property type="component" value="Unassembled WGS sequence"/>
</dbReference>
<protein>
    <submittedName>
        <fullName evidence="1">DUF4265 domain-containing protein</fullName>
    </submittedName>
</protein>
<dbReference type="Pfam" id="PF14085">
    <property type="entry name" value="DUF4265"/>
    <property type="match status" value="1"/>
</dbReference>
<comment type="caution">
    <text evidence="1">The sequence shown here is derived from an EMBL/GenBank/DDBJ whole genome shotgun (WGS) entry which is preliminary data.</text>
</comment>
<organism evidence="1 2">
    <name type="scientific">Nocardia thailandica</name>
    <dbReference type="NCBI Taxonomy" id="257275"/>
    <lineage>
        <taxon>Bacteria</taxon>
        <taxon>Bacillati</taxon>
        <taxon>Actinomycetota</taxon>
        <taxon>Actinomycetes</taxon>
        <taxon>Mycobacteriales</taxon>
        <taxon>Nocardiaceae</taxon>
        <taxon>Nocardia</taxon>
    </lineage>
</organism>